<keyword evidence="5" id="KW-0677">Repeat</keyword>
<dbReference type="RefSeq" id="XP_013898434.1">
    <property type="nucleotide sequence ID" value="XM_014042980.1"/>
</dbReference>
<comment type="subcellular location">
    <subcellularLocation>
        <location evidence="1">Membrane</location>
        <topology evidence="1">Multi-pass membrane protein</topology>
    </subcellularLocation>
</comment>
<evidence type="ECO:0000256" key="5">
    <source>
        <dbReference type="ARBA" id="ARBA00022737"/>
    </source>
</evidence>
<dbReference type="Proteomes" id="UP000054498">
    <property type="component" value="Unassembled WGS sequence"/>
</dbReference>
<keyword evidence="6 11" id="KW-1133">Transmembrane helix</keyword>
<feature type="compositionally biased region" description="Basic residues" evidence="10">
    <location>
        <begin position="222"/>
        <end position="233"/>
    </location>
</feature>
<evidence type="ECO:0000256" key="6">
    <source>
        <dbReference type="ARBA" id="ARBA00022989"/>
    </source>
</evidence>
<dbReference type="GeneID" id="25741425"/>
<evidence type="ECO:0000256" key="2">
    <source>
        <dbReference type="ARBA" id="ARBA00006375"/>
    </source>
</evidence>
<dbReference type="Pfam" id="PF00153">
    <property type="entry name" value="Mito_carr"/>
    <property type="match status" value="2"/>
</dbReference>
<evidence type="ECO:0000313" key="13">
    <source>
        <dbReference type="Proteomes" id="UP000054498"/>
    </source>
</evidence>
<feature type="transmembrane region" description="Helical" evidence="11">
    <location>
        <begin position="13"/>
        <end position="39"/>
    </location>
</feature>
<proteinExistence type="inferred from homology"/>
<reference evidence="12 13" key="1">
    <citation type="journal article" date="2013" name="BMC Genomics">
        <title>Reconstruction of the lipid metabolism for the microalga Monoraphidium neglectum from its genome sequence reveals characteristics suitable for biofuel production.</title>
        <authorList>
            <person name="Bogen C."/>
            <person name="Al-Dilaimi A."/>
            <person name="Albersmeier A."/>
            <person name="Wichmann J."/>
            <person name="Grundmann M."/>
            <person name="Rupp O."/>
            <person name="Lauersen K.J."/>
            <person name="Blifernez-Klassen O."/>
            <person name="Kalinowski J."/>
            <person name="Goesmann A."/>
            <person name="Mussgnug J.H."/>
            <person name="Kruse O."/>
        </authorList>
    </citation>
    <scope>NUCLEOTIDE SEQUENCE [LARGE SCALE GENOMIC DNA]</scope>
    <source>
        <strain evidence="12 13">SAG 48.87</strain>
    </source>
</reference>
<evidence type="ECO:0000256" key="10">
    <source>
        <dbReference type="SAM" id="MobiDB-lite"/>
    </source>
</evidence>
<evidence type="ECO:0000256" key="1">
    <source>
        <dbReference type="ARBA" id="ARBA00004141"/>
    </source>
</evidence>
<dbReference type="InterPro" id="IPR018108">
    <property type="entry name" value="MCP_transmembrane"/>
</dbReference>
<evidence type="ECO:0000256" key="11">
    <source>
        <dbReference type="SAM" id="Phobius"/>
    </source>
</evidence>
<dbReference type="InterPro" id="IPR023395">
    <property type="entry name" value="MCP_dom_sf"/>
</dbReference>
<dbReference type="KEGG" id="mng:MNEG_8549"/>
<name>A0A0D2M7S2_9CHLO</name>
<dbReference type="AlphaFoldDB" id="A0A0D2M7S2"/>
<keyword evidence="3 9" id="KW-0813">Transport</keyword>
<accession>A0A0D2M7S2</accession>
<dbReference type="OrthoDB" id="276989at2759"/>
<comment type="similarity">
    <text evidence="2 9">Belongs to the mitochondrial carrier (TC 2.A.29) family.</text>
</comment>
<dbReference type="PANTHER" id="PTHR45667">
    <property type="entry name" value="S-ADENOSYLMETHIONINE MITOCHONDRIAL CARRIER PROTEIN"/>
    <property type="match status" value="1"/>
</dbReference>
<evidence type="ECO:0000313" key="12">
    <source>
        <dbReference type="EMBL" id="KIY99414.1"/>
    </source>
</evidence>
<keyword evidence="4 8" id="KW-0812">Transmembrane</keyword>
<dbReference type="Gene3D" id="1.50.40.10">
    <property type="entry name" value="Mitochondrial carrier domain"/>
    <property type="match status" value="2"/>
</dbReference>
<evidence type="ECO:0000256" key="9">
    <source>
        <dbReference type="RuleBase" id="RU000488"/>
    </source>
</evidence>
<dbReference type="SUPFAM" id="SSF103506">
    <property type="entry name" value="Mitochondrial carrier"/>
    <property type="match status" value="1"/>
</dbReference>
<evidence type="ECO:0000256" key="3">
    <source>
        <dbReference type="ARBA" id="ARBA00022448"/>
    </source>
</evidence>
<protein>
    <submittedName>
        <fullName evidence="12">S-adenosylmethionine carrier protein</fullName>
    </submittedName>
</protein>
<feature type="repeat" description="Solcar" evidence="8">
    <location>
        <begin position="104"/>
        <end position="186"/>
    </location>
</feature>
<dbReference type="EMBL" id="KK101855">
    <property type="protein sequence ID" value="KIY99414.1"/>
    <property type="molecule type" value="Genomic_DNA"/>
</dbReference>
<evidence type="ECO:0000256" key="8">
    <source>
        <dbReference type="PROSITE-ProRule" id="PRU00282"/>
    </source>
</evidence>
<evidence type="ECO:0000256" key="4">
    <source>
        <dbReference type="ARBA" id="ARBA00022692"/>
    </source>
</evidence>
<feature type="repeat" description="Solcar" evidence="8">
    <location>
        <begin position="16"/>
        <end position="95"/>
    </location>
</feature>
<organism evidence="12 13">
    <name type="scientific">Monoraphidium neglectum</name>
    <dbReference type="NCBI Taxonomy" id="145388"/>
    <lineage>
        <taxon>Eukaryota</taxon>
        <taxon>Viridiplantae</taxon>
        <taxon>Chlorophyta</taxon>
        <taxon>core chlorophytes</taxon>
        <taxon>Chlorophyceae</taxon>
        <taxon>CS clade</taxon>
        <taxon>Sphaeropleales</taxon>
        <taxon>Selenastraceae</taxon>
        <taxon>Monoraphidium</taxon>
    </lineage>
</organism>
<sequence length="244" mass="25775">MFMATGSGGSSPAAWRVVLANLLAGAVAGCAVEGALYPIDTIKTRLQAMIGGGGFKALIESGGGRGLYAGVWGNLAGVVPSSALFMSVYEPVKQMVYRRTGDEESFWGPVLAGVAAGAAASLTRVPTEVVKQRLQTREFAGAITALRTILAKEGVRGLYAGYGAFLLRDLPFDAIEFVAYEQFKQAAKRTLKRDPNAVEVSLIGALAGGFTGETRHMPQRPPPRRKRRAHPLGRKGACGFGFLS</sequence>
<keyword evidence="7 8" id="KW-0472">Membrane</keyword>
<keyword evidence="13" id="KW-1185">Reference proteome</keyword>
<evidence type="ECO:0000256" key="7">
    <source>
        <dbReference type="ARBA" id="ARBA00023136"/>
    </source>
</evidence>
<gene>
    <name evidence="12" type="ORF">MNEG_8549</name>
</gene>
<feature type="region of interest" description="Disordered" evidence="10">
    <location>
        <begin position="211"/>
        <end position="235"/>
    </location>
</feature>
<dbReference type="PROSITE" id="PS50920">
    <property type="entry name" value="SOLCAR"/>
    <property type="match status" value="2"/>
</dbReference>
<dbReference type="GO" id="GO:0016020">
    <property type="term" value="C:membrane"/>
    <property type="evidence" value="ECO:0007669"/>
    <property type="project" value="UniProtKB-SubCell"/>
</dbReference>